<dbReference type="NCBIfam" id="TIGR04183">
    <property type="entry name" value="Por_Secre_tail"/>
    <property type="match status" value="1"/>
</dbReference>
<evidence type="ECO:0000313" key="1">
    <source>
        <dbReference type="EMBL" id="OGC28646.1"/>
    </source>
</evidence>
<dbReference type="EMBL" id="MEUG01000001">
    <property type="protein sequence ID" value="OGC28646.1"/>
    <property type="molecule type" value="Genomic_DNA"/>
</dbReference>
<dbReference type="AlphaFoldDB" id="A0A1F4T7M6"/>
<evidence type="ECO:0000313" key="2">
    <source>
        <dbReference type="Proteomes" id="UP000178602"/>
    </source>
</evidence>
<protein>
    <recommendedName>
        <fullName evidence="3">FlgD Ig-like domain-containing protein</fullName>
    </recommendedName>
</protein>
<evidence type="ECO:0008006" key="3">
    <source>
        <dbReference type="Google" id="ProtNLM"/>
    </source>
</evidence>
<reference evidence="1 2" key="1">
    <citation type="journal article" date="2016" name="Nat. Commun.">
        <title>Thousands of microbial genomes shed light on interconnected biogeochemical processes in an aquifer system.</title>
        <authorList>
            <person name="Anantharaman K."/>
            <person name="Brown C.T."/>
            <person name="Hug L.A."/>
            <person name="Sharon I."/>
            <person name="Castelle C.J."/>
            <person name="Probst A.J."/>
            <person name="Thomas B.C."/>
            <person name="Singh A."/>
            <person name="Wilkins M.J."/>
            <person name="Karaoz U."/>
            <person name="Brodie E.L."/>
            <person name="Williams K.H."/>
            <person name="Hubbard S.S."/>
            <person name="Banfield J.F."/>
        </authorList>
    </citation>
    <scope>NUCLEOTIDE SEQUENCE [LARGE SCALE GENOMIC DNA]</scope>
</reference>
<dbReference type="Proteomes" id="UP000178602">
    <property type="component" value="Unassembled WGS sequence"/>
</dbReference>
<dbReference type="Gene3D" id="2.60.40.4070">
    <property type="match status" value="1"/>
</dbReference>
<gene>
    <name evidence="1" type="ORF">A3K49_06795</name>
</gene>
<proteinExistence type="predicted"/>
<dbReference type="InterPro" id="IPR026444">
    <property type="entry name" value="Secre_tail"/>
</dbReference>
<organism evidence="1 2">
    <name type="scientific">candidate division WOR-1 bacterium RIFOXYC12_FULL_54_18</name>
    <dbReference type="NCBI Taxonomy" id="1802584"/>
    <lineage>
        <taxon>Bacteria</taxon>
        <taxon>Bacillati</taxon>
        <taxon>Saganbacteria</taxon>
    </lineage>
</organism>
<accession>A0A1F4T7M6</accession>
<sequence length="102" mass="11593">MFVLLFTVAIINYPNPFNAKAGQTTTFECTTDTAFNSVLYIYDMSAQLLFKQDLAMNVGTNRFGWNGYTEQNELVNSGVYLYCLTDKNRGRVGKGKVWVINR</sequence>
<comment type="caution">
    <text evidence="1">The sequence shown here is derived from an EMBL/GenBank/DDBJ whole genome shotgun (WGS) entry which is preliminary data.</text>
</comment>
<name>A0A1F4T7M6_UNCSA</name>